<proteinExistence type="predicted"/>
<dbReference type="EMBL" id="MGJB01000014">
    <property type="protein sequence ID" value="OGM98549.1"/>
    <property type="molecule type" value="Genomic_DNA"/>
</dbReference>
<dbReference type="Proteomes" id="UP000176893">
    <property type="component" value="Unassembled WGS sequence"/>
</dbReference>
<comment type="caution">
    <text evidence="1">The sequence shown here is derived from an EMBL/GenBank/DDBJ whole genome shotgun (WGS) entry which is preliminary data.</text>
</comment>
<sequence length="93" mass="10879">MLQFKTGSLIFKKGEAMKWKSSLYFGQVIFERVHEDSAVPPPVHPAIRQVQEEAAHRAYRDRCATFFAARPHEKRDEVSGYEDGRLVTYRRPR</sequence>
<dbReference type="AlphaFoldDB" id="A0A1F8EDX3"/>
<organism evidence="1 2">
    <name type="scientific">Candidatus Yanofskybacteria bacterium RIFCSPHIGHO2_01_FULL_41_26</name>
    <dbReference type="NCBI Taxonomy" id="1802661"/>
    <lineage>
        <taxon>Bacteria</taxon>
        <taxon>Candidatus Yanofskyibacteriota</taxon>
    </lineage>
</organism>
<accession>A0A1F8EDX3</accession>
<name>A0A1F8EDX3_9BACT</name>
<protein>
    <submittedName>
        <fullName evidence="1">Uncharacterized protein</fullName>
    </submittedName>
</protein>
<evidence type="ECO:0000313" key="1">
    <source>
        <dbReference type="EMBL" id="OGM98549.1"/>
    </source>
</evidence>
<gene>
    <name evidence="1" type="ORF">A2649_00515</name>
</gene>
<evidence type="ECO:0000313" key="2">
    <source>
        <dbReference type="Proteomes" id="UP000176893"/>
    </source>
</evidence>
<reference evidence="1 2" key="1">
    <citation type="journal article" date="2016" name="Nat. Commun.">
        <title>Thousands of microbial genomes shed light on interconnected biogeochemical processes in an aquifer system.</title>
        <authorList>
            <person name="Anantharaman K."/>
            <person name="Brown C.T."/>
            <person name="Hug L.A."/>
            <person name="Sharon I."/>
            <person name="Castelle C.J."/>
            <person name="Probst A.J."/>
            <person name="Thomas B.C."/>
            <person name="Singh A."/>
            <person name="Wilkins M.J."/>
            <person name="Karaoz U."/>
            <person name="Brodie E.L."/>
            <person name="Williams K.H."/>
            <person name="Hubbard S.S."/>
            <person name="Banfield J.F."/>
        </authorList>
    </citation>
    <scope>NUCLEOTIDE SEQUENCE [LARGE SCALE GENOMIC DNA]</scope>
</reference>